<dbReference type="AlphaFoldDB" id="A0AAV7SD79"/>
<dbReference type="EMBL" id="JANPWB010000008">
    <property type="protein sequence ID" value="KAJ1161771.1"/>
    <property type="molecule type" value="Genomic_DNA"/>
</dbReference>
<accession>A0AAV7SD79</accession>
<reference evidence="1" key="1">
    <citation type="journal article" date="2022" name="bioRxiv">
        <title>Sequencing and chromosome-scale assembly of the giantPleurodeles waltlgenome.</title>
        <authorList>
            <person name="Brown T."/>
            <person name="Elewa A."/>
            <person name="Iarovenko S."/>
            <person name="Subramanian E."/>
            <person name="Araus A.J."/>
            <person name="Petzold A."/>
            <person name="Susuki M."/>
            <person name="Suzuki K.-i.T."/>
            <person name="Hayashi T."/>
            <person name="Toyoda A."/>
            <person name="Oliveira C."/>
            <person name="Osipova E."/>
            <person name="Leigh N.D."/>
            <person name="Simon A."/>
            <person name="Yun M.H."/>
        </authorList>
    </citation>
    <scope>NUCLEOTIDE SEQUENCE</scope>
    <source>
        <strain evidence="1">20211129_DDA</strain>
        <tissue evidence="1">Liver</tissue>
    </source>
</reference>
<dbReference type="Proteomes" id="UP001066276">
    <property type="component" value="Chromosome 4_2"/>
</dbReference>
<keyword evidence="2" id="KW-1185">Reference proteome</keyword>
<protein>
    <submittedName>
        <fullName evidence="1">Uncharacterized protein</fullName>
    </submittedName>
</protein>
<sequence length="162" mass="18651">MGEIPDTHSLGSLSITGAHPVRQNPPQIPTWLLQTEPLLDPQFLENLETCITQYFELNAGSTDCRALEWNLHKVVMRGHCMVTTQKVQWLLQDELLYLQRHLQPMKMQVANRTVPAEQLQQMRRQCHEVESRLSNHDHKRCMAMFHARETVQGTTSSGKLLA</sequence>
<evidence type="ECO:0000313" key="1">
    <source>
        <dbReference type="EMBL" id="KAJ1161771.1"/>
    </source>
</evidence>
<gene>
    <name evidence="1" type="ORF">NDU88_002252</name>
</gene>
<evidence type="ECO:0000313" key="2">
    <source>
        <dbReference type="Proteomes" id="UP001066276"/>
    </source>
</evidence>
<organism evidence="1 2">
    <name type="scientific">Pleurodeles waltl</name>
    <name type="common">Iberian ribbed newt</name>
    <dbReference type="NCBI Taxonomy" id="8319"/>
    <lineage>
        <taxon>Eukaryota</taxon>
        <taxon>Metazoa</taxon>
        <taxon>Chordata</taxon>
        <taxon>Craniata</taxon>
        <taxon>Vertebrata</taxon>
        <taxon>Euteleostomi</taxon>
        <taxon>Amphibia</taxon>
        <taxon>Batrachia</taxon>
        <taxon>Caudata</taxon>
        <taxon>Salamandroidea</taxon>
        <taxon>Salamandridae</taxon>
        <taxon>Pleurodelinae</taxon>
        <taxon>Pleurodeles</taxon>
    </lineage>
</organism>
<name>A0AAV7SD79_PLEWA</name>
<comment type="caution">
    <text evidence="1">The sequence shown here is derived from an EMBL/GenBank/DDBJ whole genome shotgun (WGS) entry which is preliminary data.</text>
</comment>
<proteinExistence type="predicted"/>